<proteinExistence type="predicted"/>
<dbReference type="PANTHER" id="PTHR47271:SF2">
    <property type="entry name" value="ARGININE DEIMINASE"/>
    <property type="match status" value="1"/>
</dbReference>
<dbReference type="EMBL" id="BSKO01000001">
    <property type="protein sequence ID" value="GLO67891.1"/>
    <property type="molecule type" value="Genomic_DNA"/>
</dbReference>
<dbReference type="PANTHER" id="PTHR47271">
    <property type="entry name" value="ARGININE DEIMINASE"/>
    <property type="match status" value="1"/>
</dbReference>
<keyword evidence="2" id="KW-1185">Reference proteome</keyword>
<organism evidence="1 2">
    <name type="scientific">Oceanobacillus kimchii</name>
    <dbReference type="NCBI Taxonomy" id="746691"/>
    <lineage>
        <taxon>Bacteria</taxon>
        <taxon>Bacillati</taxon>
        <taxon>Bacillota</taxon>
        <taxon>Bacilli</taxon>
        <taxon>Bacillales</taxon>
        <taxon>Bacillaceae</taxon>
        <taxon>Oceanobacillus</taxon>
    </lineage>
</organism>
<protein>
    <submittedName>
        <fullName evidence="1">Nitrate reductase</fullName>
    </submittedName>
</protein>
<accession>A0ABQ5TNH7</accession>
<dbReference type="SUPFAM" id="SSF55909">
    <property type="entry name" value="Pentein"/>
    <property type="match status" value="1"/>
</dbReference>
<dbReference type="Gene3D" id="3.75.10.10">
    <property type="entry name" value="L-arginine/glycine Amidinotransferase, Chain A"/>
    <property type="match status" value="1"/>
</dbReference>
<name>A0ABQ5TNH7_9BACI</name>
<evidence type="ECO:0000313" key="1">
    <source>
        <dbReference type="EMBL" id="GLO67891.1"/>
    </source>
</evidence>
<sequence length="313" mass="35647">MKPIHPVSYSEHEELKAVILCRPAEVSISEPKVLDEVRWSGAVHVKKAVEEFEIMKQALEVAGVEVIEYSSYLSENDQALSKQLIHRVFVRDLACVFGTTMIPGEAGTFMRKPEYMQSHILFQDWFPDSFQIRENNELKALEFGDVMVLNKNAVLINAGMRTSLDSVDQIKQTIFSSGFSEIAVINLPRNSDTMHLDMNGNVAGKDVFIAKAFMRHFPVHVSMEANTRYEMLETFLKRHGFDIHWLHQYDSLPDINYLNLNPETILISKAAHTQRLKQHSQVDKLNFIEVEVSELEKAGGGIRCMTLPLVRKG</sequence>
<dbReference type="Pfam" id="PF02274">
    <property type="entry name" value="ADI"/>
    <property type="match status" value="1"/>
</dbReference>
<dbReference type="Proteomes" id="UP001275436">
    <property type="component" value="Unassembled WGS sequence"/>
</dbReference>
<reference evidence="1 2" key="1">
    <citation type="submission" date="2023-02" db="EMBL/GenBank/DDBJ databases">
        <title>Oceanobacillus kimchii IFOP_LL358 isolated form Alexandrium catenella lab strain.</title>
        <authorList>
            <person name="Gajardo G."/>
            <person name="Ueki S."/>
            <person name="Maruyama F."/>
        </authorList>
    </citation>
    <scope>NUCLEOTIDE SEQUENCE [LARGE SCALE GENOMIC DNA]</scope>
    <source>
        <strain evidence="1 2">IFOP_LL358</strain>
    </source>
</reference>
<gene>
    <name evidence="1" type="ORF">MACH08_36750</name>
</gene>
<comment type="caution">
    <text evidence="1">The sequence shown here is derived from an EMBL/GenBank/DDBJ whole genome shotgun (WGS) entry which is preliminary data.</text>
</comment>
<evidence type="ECO:0000313" key="2">
    <source>
        <dbReference type="Proteomes" id="UP001275436"/>
    </source>
</evidence>
<dbReference type="RefSeq" id="WP_017798431.1">
    <property type="nucleotide sequence ID" value="NZ_BSKO01000001.1"/>
</dbReference>